<evidence type="ECO:0000256" key="2">
    <source>
        <dbReference type="ARBA" id="ARBA00008520"/>
    </source>
</evidence>
<accession>A0A917SET0</accession>
<evidence type="ECO:0000256" key="3">
    <source>
        <dbReference type="ARBA" id="ARBA00022448"/>
    </source>
</evidence>
<dbReference type="EMBL" id="BMMZ01000010">
    <property type="protein sequence ID" value="GGL74009.1"/>
    <property type="molecule type" value="Genomic_DNA"/>
</dbReference>
<keyword evidence="3" id="KW-0813">Transport</keyword>
<evidence type="ECO:0000256" key="1">
    <source>
        <dbReference type="ARBA" id="ARBA00004196"/>
    </source>
</evidence>
<dbReference type="PANTHER" id="PTHR43649:SF31">
    <property type="entry name" value="SN-GLYCEROL-3-PHOSPHATE-BINDING PERIPLASMIC PROTEIN UGPB"/>
    <property type="match status" value="1"/>
</dbReference>
<keyword evidence="5" id="KW-0762">Sugar transport</keyword>
<dbReference type="AlphaFoldDB" id="A0A917SET0"/>
<reference evidence="5" key="1">
    <citation type="journal article" date="2014" name="Int. J. Syst. Evol. Microbiol.">
        <title>Complete genome sequence of Corynebacterium casei LMG S-19264T (=DSM 44701T), isolated from a smear-ripened cheese.</title>
        <authorList>
            <consortium name="US DOE Joint Genome Institute (JGI-PGF)"/>
            <person name="Walter F."/>
            <person name="Albersmeier A."/>
            <person name="Kalinowski J."/>
            <person name="Ruckert C."/>
        </authorList>
    </citation>
    <scope>NUCLEOTIDE SEQUENCE</scope>
    <source>
        <strain evidence="5">CGMCC 4.7306</strain>
    </source>
</reference>
<dbReference type="Proteomes" id="UP000613840">
    <property type="component" value="Unassembled WGS sequence"/>
</dbReference>
<dbReference type="SUPFAM" id="SSF53850">
    <property type="entry name" value="Periplasmic binding protein-like II"/>
    <property type="match status" value="1"/>
</dbReference>
<dbReference type="InterPro" id="IPR050490">
    <property type="entry name" value="Bact_solute-bd_prot1"/>
</dbReference>
<evidence type="ECO:0000256" key="4">
    <source>
        <dbReference type="ARBA" id="ARBA00022729"/>
    </source>
</evidence>
<comment type="subcellular location">
    <subcellularLocation>
        <location evidence="1">Cell envelope</location>
    </subcellularLocation>
</comment>
<evidence type="ECO:0000313" key="5">
    <source>
        <dbReference type="EMBL" id="GGL74009.1"/>
    </source>
</evidence>
<name>A0A917SET0_9ACTN</name>
<sequence length="396" mass="43558">MRNDDLLKVFKTVIPAFNKVYPKITVDMVGLDIDTKLPPTLISGTAVPDGSFYEDVNIVGQADHLYDLSTLMKPHLSDTVQFKLDVNTIDGKLVGIPWDTDPGLLYYREDILSRAGVDPDSLTSYDLLLDAADKIKSKNPKAKPIPLEQDSNLGLQWLMMLVNQQQGSGLVDGEGKLTIDTPATRNALTWIKQVADHGLGARTKFASTGQIAMLDNDTISLVPWAIWFDFLPQSGLKKSVGKWRVTQLPAWKEGGARSGVMGGSSFVIPLKAKNPELAWLFYEFALYNKIGYSTVYGPNKTYANGLNTSLPSVKAALNGPALFKPVSQLGNQDLWPVDTKAALAIPPGYRIPPWFNQAANYLGVNMQKMIDGSMSVDDVISKSTEQIQKNLVDRQR</sequence>
<dbReference type="GO" id="GO:0030313">
    <property type="term" value="C:cell envelope"/>
    <property type="evidence" value="ECO:0007669"/>
    <property type="project" value="UniProtKB-SubCell"/>
</dbReference>
<dbReference type="InterPro" id="IPR006059">
    <property type="entry name" value="SBP"/>
</dbReference>
<dbReference type="PANTHER" id="PTHR43649">
    <property type="entry name" value="ARABINOSE-BINDING PROTEIN-RELATED"/>
    <property type="match status" value="1"/>
</dbReference>
<dbReference type="Gene3D" id="3.40.190.10">
    <property type="entry name" value="Periplasmic binding protein-like II"/>
    <property type="match status" value="1"/>
</dbReference>
<evidence type="ECO:0000313" key="6">
    <source>
        <dbReference type="Proteomes" id="UP000613840"/>
    </source>
</evidence>
<comment type="similarity">
    <text evidence="2">Belongs to the bacterial solute-binding protein 1 family.</text>
</comment>
<organism evidence="5 6">
    <name type="scientific">Microlunatus endophyticus</name>
    <dbReference type="NCBI Taxonomy" id="1716077"/>
    <lineage>
        <taxon>Bacteria</taxon>
        <taxon>Bacillati</taxon>
        <taxon>Actinomycetota</taxon>
        <taxon>Actinomycetes</taxon>
        <taxon>Propionibacteriales</taxon>
        <taxon>Propionibacteriaceae</taxon>
        <taxon>Microlunatus</taxon>
    </lineage>
</organism>
<comment type="caution">
    <text evidence="5">The sequence shown here is derived from an EMBL/GenBank/DDBJ whole genome shotgun (WGS) entry which is preliminary data.</text>
</comment>
<gene>
    <name evidence="5" type="ORF">GCM10011575_35440</name>
</gene>
<dbReference type="Pfam" id="PF01547">
    <property type="entry name" value="SBP_bac_1"/>
    <property type="match status" value="1"/>
</dbReference>
<keyword evidence="4" id="KW-0732">Signal</keyword>
<reference evidence="5" key="2">
    <citation type="submission" date="2020-09" db="EMBL/GenBank/DDBJ databases">
        <authorList>
            <person name="Sun Q."/>
            <person name="Zhou Y."/>
        </authorList>
    </citation>
    <scope>NUCLEOTIDE SEQUENCE</scope>
    <source>
        <strain evidence="5">CGMCC 4.7306</strain>
    </source>
</reference>
<proteinExistence type="inferred from homology"/>
<keyword evidence="6" id="KW-1185">Reference proteome</keyword>
<protein>
    <submittedName>
        <fullName evidence="5">Sugar transporter</fullName>
    </submittedName>
</protein>